<dbReference type="PANTHER" id="PTHR43308:SF5">
    <property type="entry name" value="S-LAYER PROTEIN _ PEPTIDOGLYCAN ENDO-BETA-N-ACETYLGLUCOSAMINIDASE"/>
    <property type="match status" value="1"/>
</dbReference>
<reference evidence="6 7" key="1">
    <citation type="submission" date="2017-08" db="EMBL/GenBank/DDBJ databases">
        <title>Substantial Increase in Enzyme Production by Combined Drug-Resistance Mutations in Paenibacillus agaridevorans.</title>
        <authorList>
            <person name="Tanaka Y."/>
            <person name="Funane K."/>
            <person name="Hosaka T."/>
            <person name="Shiwa Y."/>
            <person name="Fujita N."/>
            <person name="Miyazaki T."/>
            <person name="Yoshikawa H."/>
            <person name="Murakami K."/>
            <person name="Kasahara K."/>
            <person name="Inaoka T."/>
            <person name="Hiraga Y."/>
            <person name="Ochi K."/>
        </authorList>
    </citation>
    <scope>NUCLEOTIDE SEQUENCE [LARGE SCALE GENOMIC DNA]</scope>
    <source>
        <strain evidence="6 7">T-3040</strain>
    </source>
</reference>
<feature type="signal peptide" evidence="2">
    <location>
        <begin position="1"/>
        <end position="33"/>
    </location>
</feature>
<feature type="domain" description="Fibronectin type-III" evidence="4">
    <location>
        <begin position="659"/>
        <end position="745"/>
    </location>
</feature>
<dbReference type="SMART" id="SM00060">
    <property type="entry name" value="FN3"/>
    <property type="match status" value="3"/>
</dbReference>
<feature type="domain" description="Fibronectin type-III" evidence="4">
    <location>
        <begin position="904"/>
        <end position="995"/>
    </location>
</feature>
<dbReference type="InterPro" id="IPR051465">
    <property type="entry name" value="Cell_Envelope_Struct_Comp"/>
</dbReference>
<dbReference type="Pfam" id="PF00041">
    <property type="entry name" value="fn3"/>
    <property type="match status" value="2"/>
</dbReference>
<dbReference type="PROSITE" id="PS50022">
    <property type="entry name" value="FA58C_3"/>
    <property type="match status" value="1"/>
</dbReference>
<dbReference type="InterPro" id="IPR036116">
    <property type="entry name" value="FN3_sf"/>
</dbReference>
<dbReference type="Pfam" id="PF00754">
    <property type="entry name" value="F5_F8_type_C"/>
    <property type="match status" value="1"/>
</dbReference>
<organism evidence="6 7">
    <name type="scientific">Paenibacillus agaridevorans</name>
    <dbReference type="NCBI Taxonomy" id="171404"/>
    <lineage>
        <taxon>Bacteria</taxon>
        <taxon>Bacillati</taxon>
        <taxon>Bacillota</taxon>
        <taxon>Bacilli</taxon>
        <taxon>Bacillales</taxon>
        <taxon>Paenibacillaceae</taxon>
        <taxon>Paenibacillus</taxon>
    </lineage>
</organism>
<dbReference type="SUPFAM" id="SSF49785">
    <property type="entry name" value="Galactose-binding domain-like"/>
    <property type="match status" value="1"/>
</dbReference>
<feature type="domain" description="SLH" evidence="5">
    <location>
        <begin position="1348"/>
        <end position="1408"/>
    </location>
</feature>
<dbReference type="CDD" id="cd00063">
    <property type="entry name" value="FN3"/>
    <property type="match status" value="3"/>
</dbReference>
<dbReference type="PANTHER" id="PTHR43308">
    <property type="entry name" value="OUTER MEMBRANE PROTEIN ALPHA-RELATED"/>
    <property type="match status" value="1"/>
</dbReference>
<gene>
    <name evidence="6" type="ORF">PAT3040_03543</name>
</gene>
<feature type="domain" description="Fibronectin type-III" evidence="4">
    <location>
        <begin position="566"/>
        <end position="653"/>
    </location>
</feature>
<dbReference type="Gene3D" id="2.60.120.260">
    <property type="entry name" value="Galactose-binding domain-like"/>
    <property type="match status" value="2"/>
</dbReference>
<dbReference type="InterPro" id="IPR003961">
    <property type="entry name" value="FN3_dom"/>
</dbReference>
<feature type="domain" description="SLH" evidence="5">
    <location>
        <begin position="1281"/>
        <end position="1344"/>
    </location>
</feature>
<feature type="domain" description="F5/8 type C" evidence="3">
    <location>
        <begin position="740"/>
        <end position="899"/>
    </location>
</feature>
<comment type="caution">
    <text evidence="6">The sequence shown here is derived from an EMBL/GenBank/DDBJ whole genome shotgun (WGS) entry which is preliminary data.</text>
</comment>
<protein>
    <recommendedName>
        <fullName evidence="8">S-layer protein</fullName>
    </recommendedName>
</protein>
<name>A0A2R5EV60_9BACL</name>
<dbReference type="InterPro" id="IPR000421">
    <property type="entry name" value="FA58C"/>
</dbReference>
<dbReference type="Proteomes" id="UP000245202">
    <property type="component" value="Unassembled WGS sequence"/>
</dbReference>
<dbReference type="SUPFAM" id="SSF49265">
    <property type="entry name" value="Fibronectin type III"/>
    <property type="match status" value="2"/>
</dbReference>
<dbReference type="EMBL" id="BDQX01000178">
    <property type="protein sequence ID" value="GBG08928.1"/>
    <property type="molecule type" value="Genomic_DNA"/>
</dbReference>
<evidence type="ECO:0000256" key="1">
    <source>
        <dbReference type="SAM" id="MobiDB-lite"/>
    </source>
</evidence>
<feature type="region of interest" description="Disordered" evidence="1">
    <location>
        <begin position="993"/>
        <end position="1024"/>
    </location>
</feature>
<dbReference type="PROSITE" id="PS50853">
    <property type="entry name" value="FN3"/>
    <property type="match status" value="3"/>
</dbReference>
<evidence type="ECO:0008006" key="8">
    <source>
        <dbReference type="Google" id="ProtNLM"/>
    </source>
</evidence>
<dbReference type="PROSITE" id="PS51272">
    <property type="entry name" value="SLH"/>
    <property type="match status" value="3"/>
</dbReference>
<dbReference type="InterPro" id="IPR008979">
    <property type="entry name" value="Galactose-bd-like_sf"/>
</dbReference>
<evidence type="ECO:0000256" key="2">
    <source>
        <dbReference type="SAM" id="SignalP"/>
    </source>
</evidence>
<dbReference type="Gene3D" id="2.60.40.10">
    <property type="entry name" value="Immunoglobulins"/>
    <property type="match status" value="2"/>
</dbReference>
<proteinExistence type="predicted"/>
<dbReference type="InterPro" id="IPR001119">
    <property type="entry name" value="SLH_dom"/>
</dbReference>
<accession>A0A2R5EV60</accession>
<evidence type="ECO:0000259" key="5">
    <source>
        <dbReference type="PROSITE" id="PS51272"/>
    </source>
</evidence>
<evidence type="ECO:0000313" key="7">
    <source>
        <dbReference type="Proteomes" id="UP000245202"/>
    </source>
</evidence>
<dbReference type="RefSeq" id="WP_181376692.1">
    <property type="nucleotide sequence ID" value="NZ_BDQX01000178.1"/>
</dbReference>
<evidence type="ECO:0000313" key="6">
    <source>
        <dbReference type="EMBL" id="GBG08928.1"/>
    </source>
</evidence>
<dbReference type="Pfam" id="PF00395">
    <property type="entry name" value="SLH"/>
    <property type="match status" value="3"/>
</dbReference>
<evidence type="ECO:0000259" key="3">
    <source>
        <dbReference type="PROSITE" id="PS50022"/>
    </source>
</evidence>
<keyword evidence="2" id="KW-0732">Signal</keyword>
<feature type="compositionally biased region" description="Pro residues" evidence="1">
    <location>
        <begin position="1001"/>
        <end position="1015"/>
    </location>
</feature>
<dbReference type="InterPro" id="IPR013783">
    <property type="entry name" value="Ig-like_fold"/>
</dbReference>
<sequence>MNVVKKLRKVFTGCMAFVMLAGMAITDAAVVSAASSAVDVLDPDFINSHGGKSISIYADSNKSPYEAFGEAFGTDNPVEGATKTARSSPRWGNEVAKHVENMYDEKLGKDVFKVEVNGNDCFTCYLHNTSYDSATDTFTGGNDDRQRIEIRPGEDSDLIGLENDITAYNWKLKLDKNLSRPDGFFHIFQYKAVNASGQVSGFDTDQLHDSVNYPNFGSDEDGNPILTLTVSSSATQRLEFRYASIGSEAGQETLASIPVNDIKDRWVEVTVKILNSEYGWVTMTMKDVETGEILMEYNDPDRILDIWRRPELKYNGQTFEGPYPSVYNMLNRPKWGIYRRADKSNDNVQDAIIYLADMTLYKSAVGVSSVNLAYGKQAYNTGAASGNAYQLANAVPKRLTDGVQADPVEYAGMTIPQDNSALGHLNWVGTEGGKKGNVILDLGQKMDFNQVKLFASERIKNVDVWVSDDANEYPESELSQVVFTKVDDLYTDDKGDGRSYYNAASGASNIKNKEFLIDLGKTYSSRYVKFFFENGGGNNTTNGTESYSMSGPPRVSELEIYNAPQTPKNVTIDYANGSEATISWDNVPADYFVIYDEGKPLVDAVASNVYQLVDLDPGALYNLSVRTVYTDPYSFKPMLSAESEVIQLQTDGDPIIPDAPASVTATAASDKSIVVNWESVPDAQSYRVALATDAYERIVADEYKGTSYTIQDLSPGQSYTAKVYSIRRGTPSAVAAEDQVTTSGIKHGSDNLLFNKEVRYTRVWNDDTSSYGAQKALDNDAAGSRWVALKGSTSAWMMVDIGEITAVSTLEYYSFQNKLKRSSFYYATDGEAFTNPDSDKWIKILTDDRVEQGKFGDPTINAIAESIALDTPVHARFIKFTIDEVDGDINVNEVKAFGPMSFTEGSALTAARTTATTVELSWANANTTLPVANYEVYNGEAKITTVTSDLDAFTATGLTPNTEYTFRVRALSEAVADSVYSTLGGLALKVTTLPNTQEPTDPGPSNPGPSNPGPSDPDSDSQDGEVVTVITQETASDGKRITRVTVDRDSLKAAAAGKEVLELILDAEGRHFIVDLPGDALHDAASLTAVKMEIAGISYELPLSVLGQFERDDIVSVYIGFVSGRQLEAFNRAVADIQAESLLPSPIEFRLFVAGEEITDFEGIYVERKVRLDQPVSPDQTTAVWMDANNELHFVPAIVNRVKGNSEIVIRSPHNSMYTVIGNEQSFDDLKGHWAQEDVELLANKLIVKGQSESIYNPEKAVTRAEFAALLVRSLGLLEQPASSFVDVPSDAWFAGAVGSAEKYGLIRGFEDGTFKPGNRITREEMAVMVTRALKAGGRELQPLLDRPVAFVDSDEIGDWSRQSVNQLVSANLLHGKPDGSFAPRQDTTRAEAAAIAKRILQHLRFIN</sequence>
<evidence type="ECO:0000259" key="4">
    <source>
        <dbReference type="PROSITE" id="PS50853"/>
    </source>
</evidence>
<keyword evidence="7" id="KW-1185">Reference proteome</keyword>
<feature type="chain" id="PRO_5015335053" description="S-layer protein" evidence="2">
    <location>
        <begin position="34"/>
        <end position="1408"/>
    </location>
</feature>
<feature type="domain" description="SLH" evidence="5">
    <location>
        <begin position="1222"/>
        <end position="1280"/>
    </location>
</feature>